<accession>A0ABY3PEU5</accession>
<feature type="transmembrane region" description="Helical" evidence="1">
    <location>
        <begin position="12"/>
        <end position="35"/>
    </location>
</feature>
<evidence type="ECO:0000313" key="3">
    <source>
        <dbReference type="EMBL" id="UEX90718.1"/>
    </source>
</evidence>
<gene>
    <name evidence="3" type="ORF">LN051_03410</name>
</gene>
<protein>
    <submittedName>
        <fullName evidence="3">PH domain-containing protein</fullName>
    </submittedName>
</protein>
<keyword evidence="1" id="KW-0812">Transmembrane</keyword>
<reference evidence="3 4" key="1">
    <citation type="journal article" date="2022" name="Pathogens">
        <title>Staphylococcus ratti sp. nov. Isolated from a Lab Rat.</title>
        <authorList>
            <person name="Kovarovic V."/>
            <person name="Sedlacek I."/>
            <person name="Petras P."/>
            <person name="Kralova S."/>
            <person name="Maslanova I."/>
            <person name="Svec P."/>
            <person name="Neumann-Schaal M."/>
            <person name="Botka T."/>
            <person name="Gelbicova T."/>
            <person name="Stankova E."/>
            <person name="Doskar J."/>
            <person name="Pantucek R."/>
        </authorList>
    </citation>
    <scope>NUCLEOTIDE SEQUENCE [LARGE SCALE GENOMIC DNA]</scope>
    <source>
        <strain evidence="3 4">CCM 9025</strain>
    </source>
</reference>
<evidence type="ECO:0000256" key="1">
    <source>
        <dbReference type="SAM" id="Phobius"/>
    </source>
</evidence>
<evidence type="ECO:0000259" key="2">
    <source>
        <dbReference type="Pfam" id="PF03703"/>
    </source>
</evidence>
<sequence length="173" mass="20195">MKRMHKDGLKVLRLRGIIFSLIVALFGIGSTASAYFFDWGIVYPVMIVSAVLVVLAIIFFICITPKYRYAIFRYQFDTHKLFVQKGLFFVKQYKAPLYRIQNVEIEEGWIMRRFNLANILLYTAGGVIQVKLIHKEEAQKLNAFIKQHGMMELYDGDDYVNRDVEDESSHDLK</sequence>
<feature type="domain" description="YdbS-like PH" evidence="2">
    <location>
        <begin position="69"/>
        <end position="144"/>
    </location>
</feature>
<dbReference type="Pfam" id="PF03703">
    <property type="entry name" value="bPH_2"/>
    <property type="match status" value="1"/>
</dbReference>
<proteinExistence type="predicted"/>
<keyword evidence="4" id="KW-1185">Reference proteome</keyword>
<feature type="transmembrane region" description="Helical" evidence="1">
    <location>
        <begin position="41"/>
        <end position="63"/>
    </location>
</feature>
<dbReference type="PANTHER" id="PTHR34473:SF2">
    <property type="entry name" value="UPF0699 TRANSMEMBRANE PROTEIN YDBT"/>
    <property type="match status" value="1"/>
</dbReference>
<name>A0ABY3PEU5_9STAP</name>
<dbReference type="PANTHER" id="PTHR34473">
    <property type="entry name" value="UPF0699 TRANSMEMBRANE PROTEIN YDBS"/>
    <property type="match status" value="1"/>
</dbReference>
<dbReference type="Proteomes" id="UP001197626">
    <property type="component" value="Chromosome"/>
</dbReference>
<keyword evidence="1" id="KW-1133">Transmembrane helix</keyword>
<keyword evidence="1" id="KW-0472">Membrane</keyword>
<dbReference type="EMBL" id="CP086654">
    <property type="protein sequence ID" value="UEX90718.1"/>
    <property type="molecule type" value="Genomic_DNA"/>
</dbReference>
<evidence type="ECO:0000313" key="4">
    <source>
        <dbReference type="Proteomes" id="UP001197626"/>
    </source>
</evidence>
<organism evidence="3 4">
    <name type="scientific">Staphylococcus ratti</name>
    <dbReference type="NCBI Taxonomy" id="2892440"/>
    <lineage>
        <taxon>Bacteria</taxon>
        <taxon>Bacillati</taxon>
        <taxon>Bacillota</taxon>
        <taxon>Bacilli</taxon>
        <taxon>Bacillales</taxon>
        <taxon>Staphylococcaceae</taxon>
        <taxon>Staphylococcus</taxon>
    </lineage>
</organism>
<dbReference type="InterPro" id="IPR005182">
    <property type="entry name" value="YdbS-like_PH"/>
</dbReference>
<dbReference type="RefSeq" id="WP_229293198.1">
    <property type="nucleotide sequence ID" value="NZ_CP086654.1"/>
</dbReference>